<dbReference type="RefSeq" id="WP_316434549.1">
    <property type="nucleotide sequence ID" value="NZ_CP053586.1"/>
</dbReference>
<evidence type="ECO:0000256" key="2">
    <source>
        <dbReference type="SAM" id="Phobius"/>
    </source>
</evidence>
<reference evidence="4" key="1">
    <citation type="submission" date="2020-05" db="EMBL/GenBank/DDBJ databases">
        <authorList>
            <person name="Zhu T."/>
            <person name="Keshari N."/>
            <person name="Lu X."/>
        </authorList>
    </citation>
    <scope>NUCLEOTIDE SEQUENCE</scope>
    <source>
        <strain evidence="4">NK1-12</strain>
    </source>
</reference>
<dbReference type="AlphaFoldDB" id="A0AA96WKF5"/>
<dbReference type="InterPro" id="IPR041916">
    <property type="entry name" value="Anti_sigma_zinc_sf"/>
</dbReference>
<dbReference type="Gene3D" id="1.10.10.1320">
    <property type="entry name" value="Anti-sigma factor, zinc-finger domain"/>
    <property type="match status" value="1"/>
</dbReference>
<dbReference type="InterPro" id="IPR027383">
    <property type="entry name" value="Znf_put"/>
</dbReference>
<accession>A0AA96WKF5</accession>
<keyword evidence="2" id="KW-0812">Transmembrane</keyword>
<sequence length="193" mass="21502">MINHLDEFDERNNPKESINTEQSNECLIAESSAEAHPELCSIMQRDRFELLSAYLDGEVSANERRQVEQWLATDAKTQQLYTRLLTLRQRLHTLPITQSEQSVDQLVDRVTARIERQPKRLIWGGLAAAAVLIGALFSALPQNNYAPSIADSLTPNEDVPSDGLMIAINHPPIEIPKAAVAPGVLQDSPQTIR</sequence>
<evidence type="ECO:0000313" key="4">
    <source>
        <dbReference type="EMBL" id="WNZ22991.1"/>
    </source>
</evidence>
<evidence type="ECO:0000259" key="3">
    <source>
        <dbReference type="Pfam" id="PF13490"/>
    </source>
</evidence>
<keyword evidence="2" id="KW-0472">Membrane</keyword>
<keyword evidence="2" id="KW-1133">Transmembrane helix</keyword>
<evidence type="ECO:0000256" key="1">
    <source>
        <dbReference type="SAM" id="MobiDB-lite"/>
    </source>
</evidence>
<organism evidence="4">
    <name type="scientific">Leptolyngbya sp. NK1-12</name>
    <dbReference type="NCBI Taxonomy" id="2547451"/>
    <lineage>
        <taxon>Bacteria</taxon>
        <taxon>Bacillati</taxon>
        <taxon>Cyanobacteriota</taxon>
        <taxon>Cyanophyceae</taxon>
        <taxon>Leptolyngbyales</taxon>
        <taxon>Leptolyngbyaceae</taxon>
        <taxon>Leptolyngbya group</taxon>
        <taxon>Leptolyngbya</taxon>
    </lineage>
</organism>
<proteinExistence type="predicted"/>
<feature type="compositionally biased region" description="Basic and acidic residues" evidence="1">
    <location>
        <begin position="1"/>
        <end position="14"/>
    </location>
</feature>
<gene>
    <name evidence="4" type="ORF">HJG54_09035</name>
</gene>
<dbReference type="EMBL" id="CP053586">
    <property type="protein sequence ID" value="WNZ22991.1"/>
    <property type="molecule type" value="Genomic_DNA"/>
</dbReference>
<feature type="domain" description="Putative zinc-finger" evidence="3">
    <location>
        <begin position="49"/>
        <end position="69"/>
    </location>
</feature>
<feature type="region of interest" description="Disordered" evidence="1">
    <location>
        <begin position="1"/>
        <end position="22"/>
    </location>
</feature>
<name>A0AA96WKF5_9CYAN</name>
<feature type="transmembrane region" description="Helical" evidence="2">
    <location>
        <begin position="121"/>
        <end position="140"/>
    </location>
</feature>
<protein>
    <submittedName>
        <fullName evidence="4">Fis family transcriptional regulator</fullName>
    </submittedName>
</protein>
<dbReference type="Pfam" id="PF13490">
    <property type="entry name" value="zf-HC2"/>
    <property type="match status" value="1"/>
</dbReference>